<dbReference type="GO" id="GO:0004844">
    <property type="term" value="F:uracil DNA N-glycosylase activity"/>
    <property type="evidence" value="ECO:0007669"/>
    <property type="project" value="InterPro"/>
</dbReference>
<accession>A0A3S8D7U8</accession>
<gene>
    <name evidence="8" type="primary">ORF46</name>
</gene>
<feature type="domain" description="Uracil-DNA glycosylase-like" evidence="7">
    <location>
        <begin position="70"/>
        <end position="237"/>
    </location>
</feature>
<evidence type="ECO:0000256" key="4">
    <source>
        <dbReference type="ARBA" id="ARBA00022801"/>
    </source>
</evidence>
<feature type="active site" description="Proton acceptor" evidence="6">
    <location>
        <position position="86"/>
    </location>
</feature>
<evidence type="ECO:0000313" key="8">
    <source>
        <dbReference type="EMBL" id="AZB49216.1"/>
    </source>
</evidence>
<dbReference type="Proteomes" id="UP000677407">
    <property type="component" value="Segment"/>
</dbReference>
<proteinExistence type="inferred from homology"/>
<evidence type="ECO:0000313" key="9">
    <source>
        <dbReference type="Proteomes" id="UP000677407"/>
    </source>
</evidence>
<evidence type="ECO:0000259" key="7">
    <source>
        <dbReference type="SMART" id="SM00986"/>
    </source>
</evidence>
<dbReference type="SMART" id="SM00986">
    <property type="entry name" value="UDG"/>
    <property type="match status" value="1"/>
</dbReference>
<dbReference type="EMBL" id="MG452722">
    <property type="protein sequence ID" value="AZB49216.1"/>
    <property type="molecule type" value="Genomic_DNA"/>
</dbReference>
<dbReference type="InterPro" id="IPR036895">
    <property type="entry name" value="Uracil-DNA_glycosylase-like_sf"/>
</dbReference>
<dbReference type="Pfam" id="PF03167">
    <property type="entry name" value="UDG"/>
    <property type="match status" value="1"/>
</dbReference>
<dbReference type="RefSeq" id="YP_010087486.1">
    <property type="nucleotide sequence ID" value="NC_055555.1"/>
</dbReference>
<keyword evidence="5" id="KW-0234">DNA repair</keyword>
<dbReference type="NCBIfam" id="NF003588">
    <property type="entry name" value="PRK05254.1-1"/>
    <property type="match status" value="1"/>
</dbReference>
<keyword evidence="4" id="KW-0378">Hydrolase</keyword>
<dbReference type="GO" id="GO:0097510">
    <property type="term" value="P:base-excision repair, AP site formation via deaminated base removal"/>
    <property type="evidence" value="ECO:0007669"/>
    <property type="project" value="TreeGrafter"/>
</dbReference>
<name>A0A3S8D7U8_9GAMA</name>
<dbReference type="PROSITE" id="PS00130">
    <property type="entry name" value="U_DNA_GLYCOSYLASE"/>
    <property type="match status" value="1"/>
</dbReference>
<evidence type="ECO:0000256" key="3">
    <source>
        <dbReference type="ARBA" id="ARBA00022763"/>
    </source>
</evidence>
<dbReference type="NCBIfam" id="NF003589">
    <property type="entry name" value="PRK05254.1-2"/>
    <property type="match status" value="1"/>
</dbReference>
<dbReference type="NCBIfam" id="TIGR00628">
    <property type="entry name" value="ung"/>
    <property type="match status" value="1"/>
</dbReference>
<dbReference type="SUPFAM" id="SSF52141">
    <property type="entry name" value="Uracil-DNA glycosylase-like"/>
    <property type="match status" value="1"/>
</dbReference>
<dbReference type="CDD" id="cd10027">
    <property type="entry name" value="UDG-F1-like"/>
    <property type="match status" value="1"/>
</dbReference>
<comment type="similarity">
    <text evidence="1">Belongs to the uracil-DNA glycosylase (UDG) superfamily. UNG family.</text>
</comment>
<evidence type="ECO:0000256" key="5">
    <source>
        <dbReference type="ARBA" id="ARBA00023204"/>
    </source>
</evidence>
<dbReference type="PANTHER" id="PTHR11264">
    <property type="entry name" value="URACIL-DNA GLYCOSYLASE"/>
    <property type="match status" value="1"/>
</dbReference>
<sequence>MESWLKKFVWDEMGGQQVSDEELLLCDTWISFLNLSDFLRRKLADLLKKVQDLRSWAVIYPPEERIMLWSYMCDPADVKVIIVGQDPYHGGQATGFAFSVSRQCAIPPSLMNIYKEISRSCPGFSIPSHGCIDEWSRRGVLLLNTALTVEKGRPGSHNDLGWTWFTNLILCTLSEKLEGCVFMLWGAKAVDKARLLDESRHLVLRCQHPSPLALRNGRSLLHTFSGSDHFKLANEYLARSGKTPIDWTLD</sequence>
<keyword evidence="2" id="KW-1048">Host nucleus</keyword>
<evidence type="ECO:0000256" key="1">
    <source>
        <dbReference type="ARBA" id="ARBA00008184"/>
    </source>
</evidence>
<reference evidence="8" key="1">
    <citation type="submission" date="2017-11" db="EMBL/GenBank/DDBJ databases">
        <title>The distinct marsupial branch of gammaherpesviruses includes novel host-derived genes seldom found in other viruses.</title>
        <authorList>
            <person name="Vaz P.K."/>
        </authorList>
    </citation>
    <scope>NUCLEOTIDE SEQUENCE</scope>
    <source>
        <strain evidence="8">36M/11</strain>
    </source>
</reference>
<dbReference type="GeneID" id="65102771"/>
<organism evidence="8">
    <name type="scientific">Phascolarctid gammaherpesvirus 1</name>
    <dbReference type="NCBI Taxonomy" id="2249313"/>
    <lineage>
        <taxon>Viruses</taxon>
        <taxon>Duplodnaviria</taxon>
        <taxon>Heunggongvirae</taxon>
        <taxon>Peploviricota</taxon>
        <taxon>Herviviricetes</taxon>
        <taxon>Herpesvirales</taxon>
        <taxon>Orthoherpesviridae</taxon>
        <taxon>Gammaherpesvirinae</taxon>
        <taxon>Manticavirus</taxon>
        <taxon>Manticavirus phascolarctidgamma1</taxon>
    </lineage>
</organism>
<dbReference type="HAMAP" id="MF_00148">
    <property type="entry name" value="UDG"/>
    <property type="match status" value="1"/>
</dbReference>
<dbReference type="KEGG" id="vg:65102771"/>
<evidence type="ECO:0000256" key="6">
    <source>
        <dbReference type="PROSITE-ProRule" id="PRU10072"/>
    </source>
</evidence>
<dbReference type="NCBIfam" id="NF003592">
    <property type="entry name" value="PRK05254.1-5"/>
    <property type="match status" value="1"/>
</dbReference>
<evidence type="ECO:0000256" key="2">
    <source>
        <dbReference type="ARBA" id="ARBA00022562"/>
    </source>
</evidence>
<dbReference type="Gene3D" id="3.40.470.10">
    <property type="entry name" value="Uracil-DNA glycosylase-like domain"/>
    <property type="match status" value="1"/>
</dbReference>
<keyword evidence="3" id="KW-0227">DNA damage</keyword>
<dbReference type="PANTHER" id="PTHR11264:SF0">
    <property type="entry name" value="URACIL-DNA GLYCOSYLASE"/>
    <property type="match status" value="1"/>
</dbReference>
<dbReference type="InterPro" id="IPR002043">
    <property type="entry name" value="UDG_fam1"/>
</dbReference>
<dbReference type="SMART" id="SM00987">
    <property type="entry name" value="UreE_C"/>
    <property type="match status" value="1"/>
</dbReference>
<keyword evidence="9" id="KW-1185">Reference proteome</keyword>
<dbReference type="InterPro" id="IPR018085">
    <property type="entry name" value="Ura-DNA_Glyclase_AS"/>
</dbReference>
<protein>
    <submittedName>
        <fullName evidence="8">UL2</fullName>
    </submittedName>
</protein>
<dbReference type="InterPro" id="IPR005122">
    <property type="entry name" value="Uracil-DNA_glycosylase-like"/>
</dbReference>